<reference evidence="1" key="1">
    <citation type="submission" date="2021-01" db="EMBL/GenBank/DDBJ databases">
        <authorList>
            <person name="Corre E."/>
            <person name="Pelletier E."/>
            <person name="Niang G."/>
            <person name="Scheremetjew M."/>
            <person name="Finn R."/>
            <person name="Kale V."/>
            <person name="Holt S."/>
            <person name="Cochrane G."/>
            <person name="Meng A."/>
            <person name="Brown T."/>
            <person name="Cohen L."/>
        </authorList>
    </citation>
    <scope>NUCLEOTIDE SEQUENCE</scope>
    <source>
        <strain evidence="1">Pop2</strain>
    </source>
</reference>
<name>A0A7S2A6T2_9STRA</name>
<protein>
    <submittedName>
        <fullName evidence="1">Uncharacterized protein</fullName>
    </submittedName>
</protein>
<gene>
    <name evidence="1" type="ORF">DBRI1063_LOCUS25554</name>
</gene>
<dbReference type="AlphaFoldDB" id="A0A7S2A6T2"/>
<organism evidence="1">
    <name type="scientific">Ditylum brightwellii</name>
    <dbReference type="NCBI Taxonomy" id="49249"/>
    <lineage>
        <taxon>Eukaryota</taxon>
        <taxon>Sar</taxon>
        <taxon>Stramenopiles</taxon>
        <taxon>Ochrophyta</taxon>
        <taxon>Bacillariophyta</taxon>
        <taxon>Mediophyceae</taxon>
        <taxon>Lithodesmiophycidae</taxon>
        <taxon>Lithodesmiales</taxon>
        <taxon>Lithodesmiaceae</taxon>
        <taxon>Ditylum</taxon>
    </lineage>
</organism>
<sequence>MEENIRKKKINASKLFAIPDGKTMLASLGVSDMADGWGLLFYNLMKYHQKIQDDRKQSSGAAERAAKALNKMDNKTVRHTLYDLQCKLFTNYFKLVMPSLQNHSECVNNSKLMADDVKEELHEILEQIQSVAKDEESRLGSEVTELCLDKYKALEERWTKLESLPELSRDKKRNSQPIANTNFGVRSSNCKASPFGSTNGNSPDLERLEHFVLMSRFLAVFFERQMLLVTEKVNKAENPQELGLSYDEFVLPFNNSLAATGGKRANLTMGPIKKAGRALKKAKEYEQEMKDGKKPSEINGIQVLSPSDYVIDFLRCTIEVEDPYLVAVVFSVLLKEEVATCLQICRVKNKFVNKKLPKHKQTNVLMNLALLYPHNADEFKKSGLMGEFNTLISGKCMMVCELQITMKDFLMIKRLSQSYYDITRVKQADLPNFLFMNGVFINPNLEEKIPSIICEMTDKKKDTHVSC</sequence>
<evidence type="ECO:0000313" key="1">
    <source>
        <dbReference type="EMBL" id="CAD9358495.1"/>
    </source>
</evidence>
<proteinExistence type="predicted"/>
<dbReference type="EMBL" id="HBGN01039920">
    <property type="protein sequence ID" value="CAD9358495.1"/>
    <property type="molecule type" value="Transcribed_RNA"/>
</dbReference>
<accession>A0A7S2A6T2</accession>